<keyword evidence="8" id="KW-1185">Reference proteome</keyword>
<evidence type="ECO:0000256" key="6">
    <source>
        <dbReference type="SAM" id="Phobius"/>
    </source>
</evidence>
<feature type="transmembrane region" description="Helical" evidence="6">
    <location>
        <begin position="323"/>
        <end position="342"/>
    </location>
</feature>
<gene>
    <name evidence="7" type="ORF">JZ786_02390</name>
</gene>
<organism evidence="7 8">
    <name type="scientific">Alicyclobacillus mengziensis</name>
    <dbReference type="NCBI Taxonomy" id="2931921"/>
    <lineage>
        <taxon>Bacteria</taxon>
        <taxon>Bacillati</taxon>
        <taxon>Bacillota</taxon>
        <taxon>Bacilli</taxon>
        <taxon>Bacillales</taxon>
        <taxon>Alicyclobacillaceae</taxon>
        <taxon>Alicyclobacillus</taxon>
    </lineage>
</organism>
<feature type="transmembrane region" description="Helical" evidence="6">
    <location>
        <begin position="107"/>
        <end position="131"/>
    </location>
</feature>
<feature type="transmembrane region" description="Helical" evidence="6">
    <location>
        <begin position="35"/>
        <end position="54"/>
    </location>
</feature>
<dbReference type="GO" id="GO:0005886">
    <property type="term" value="C:plasma membrane"/>
    <property type="evidence" value="ECO:0007669"/>
    <property type="project" value="UniProtKB-SubCell"/>
</dbReference>
<name>A0A9X7Z7Z6_9BACL</name>
<dbReference type="Proteomes" id="UP000663505">
    <property type="component" value="Chromosome"/>
</dbReference>
<evidence type="ECO:0000256" key="4">
    <source>
        <dbReference type="ARBA" id="ARBA00022989"/>
    </source>
</evidence>
<dbReference type="PANTHER" id="PTHR30250">
    <property type="entry name" value="PST FAMILY PREDICTED COLANIC ACID TRANSPORTER"/>
    <property type="match status" value="1"/>
</dbReference>
<keyword evidence="5 6" id="KW-0472">Membrane</keyword>
<dbReference type="PIRSF" id="PIRSF038958">
    <property type="entry name" value="PG_synth_SpoVB"/>
    <property type="match status" value="1"/>
</dbReference>
<dbReference type="PANTHER" id="PTHR30250:SF21">
    <property type="entry name" value="LIPID II FLIPPASE MURJ"/>
    <property type="match status" value="1"/>
</dbReference>
<feature type="transmembrane region" description="Helical" evidence="6">
    <location>
        <begin position="354"/>
        <end position="376"/>
    </location>
</feature>
<dbReference type="KEGG" id="afx:JZ786_02390"/>
<dbReference type="EMBL" id="CP071182">
    <property type="protein sequence ID" value="QSO49639.1"/>
    <property type="molecule type" value="Genomic_DNA"/>
</dbReference>
<evidence type="ECO:0000256" key="3">
    <source>
        <dbReference type="ARBA" id="ARBA00022692"/>
    </source>
</evidence>
<feature type="transmembrane region" description="Helical" evidence="6">
    <location>
        <begin position="152"/>
        <end position="170"/>
    </location>
</feature>
<feature type="transmembrane region" description="Helical" evidence="6">
    <location>
        <begin position="257"/>
        <end position="275"/>
    </location>
</feature>
<evidence type="ECO:0000313" key="8">
    <source>
        <dbReference type="Proteomes" id="UP000663505"/>
    </source>
</evidence>
<accession>A0A9X7Z7Z6</accession>
<feature type="transmembrane region" description="Helical" evidence="6">
    <location>
        <begin position="442"/>
        <end position="465"/>
    </location>
</feature>
<reference evidence="7 8" key="1">
    <citation type="submission" date="2021-02" db="EMBL/GenBank/DDBJ databases">
        <title>Alicyclobacillus curvatus sp. nov. and Alicyclobacillus mengziensis sp. nov., two acidophilic bacteria isolated from acid mine drainage.</title>
        <authorList>
            <person name="Huang Y."/>
        </authorList>
    </citation>
    <scope>NUCLEOTIDE SEQUENCE [LARGE SCALE GENOMIC DNA]</scope>
    <source>
        <strain evidence="7 8">S30H14</strain>
    </source>
</reference>
<feature type="transmembrane region" description="Helical" evidence="6">
    <location>
        <begin position="477"/>
        <end position="499"/>
    </location>
</feature>
<evidence type="ECO:0000313" key="7">
    <source>
        <dbReference type="EMBL" id="QSO49639.1"/>
    </source>
</evidence>
<evidence type="ECO:0000256" key="1">
    <source>
        <dbReference type="ARBA" id="ARBA00004651"/>
    </source>
</evidence>
<dbReference type="InterPro" id="IPR002797">
    <property type="entry name" value="Polysacc_synth"/>
</dbReference>
<evidence type="ECO:0000256" key="2">
    <source>
        <dbReference type="ARBA" id="ARBA00022475"/>
    </source>
</evidence>
<feature type="transmembrane region" description="Helical" evidence="6">
    <location>
        <begin position="397"/>
        <end position="422"/>
    </location>
</feature>
<keyword evidence="3 6" id="KW-0812">Transmembrane</keyword>
<dbReference type="Pfam" id="PF01943">
    <property type="entry name" value="Polysacc_synt"/>
    <property type="match status" value="1"/>
</dbReference>
<feature type="transmembrane region" description="Helical" evidence="6">
    <location>
        <begin position="281"/>
        <end position="302"/>
    </location>
</feature>
<dbReference type="AlphaFoldDB" id="A0A9X7Z7Z6"/>
<feature type="transmembrane region" description="Helical" evidence="6">
    <location>
        <begin position="75"/>
        <end position="95"/>
    </location>
</feature>
<dbReference type="CDD" id="cd13124">
    <property type="entry name" value="MATE_SpoVB_like"/>
    <property type="match status" value="1"/>
</dbReference>
<feature type="transmembrane region" description="Helical" evidence="6">
    <location>
        <begin position="176"/>
        <end position="205"/>
    </location>
</feature>
<proteinExistence type="predicted"/>
<comment type="subcellular location">
    <subcellularLocation>
        <location evidence="1">Cell membrane</location>
        <topology evidence="1">Multi-pass membrane protein</topology>
    </subcellularLocation>
</comment>
<sequence>MVAMVTLAKLLGLMYIIPLTRIIHAEGLGIYGQAYNFYIILNTLSTSGFPTAMAKLISERLALKRFGDVEQMYRLTVRIVFVLGVILFVVMWYGAPVYSHLVALKEPAAGASAMTLSIRALSFALLVVPVMSALRGYLQGFQEMEPSAYSQALEQFVRVVAIVVGAYVVVKQGGSIAAGAAAATFGAFVGALAGVVMLIAAVVPLRRDFIRRTRGTKPSESVKRTLYEMYQIGMPVSLGNLVVPFSGLVDSLTVQNLLMFSGYSFASATAAYGILSRQAMQLVQLPLAFAGALGIAILPALAESKALHDKAAIYTRITGTIRSMMFMTLPVAASLLVLAAPIDEIWAGNHDGAVIISSVSFMSIFSSLELISTFLLQGLGKMYRPVRNMMIGVGVKLVFNLTLIPHFHILGAAIATTIGYVVSSTLNVMAVKKYGQVQFSVWRLSAPSTLASIFLCVTLAVGSWAGFHLGNALTHAAFAIASIQILISIGLGGIVYVWLSIVFGAVSGPELARVPLVGRRLSRFVPSKVR</sequence>
<dbReference type="InterPro" id="IPR050833">
    <property type="entry name" value="Poly_Biosynth_Transport"/>
</dbReference>
<keyword evidence="2" id="KW-1003">Cell membrane</keyword>
<dbReference type="InterPro" id="IPR024923">
    <property type="entry name" value="PG_synth_SpoVB"/>
</dbReference>
<evidence type="ECO:0000256" key="5">
    <source>
        <dbReference type="ARBA" id="ARBA00023136"/>
    </source>
</evidence>
<protein>
    <submittedName>
        <fullName evidence="7">Polysaccharide biosynthesis protein</fullName>
    </submittedName>
</protein>
<keyword evidence="4 6" id="KW-1133">Transmembrane helix</keyword>